<keyword evidence="18" id="KW-1185">Reference proteome</keyword>
<evidence type="ECO:0000256" key="13">
    <source>
        <dbReference type="ARBA" id="ARBA00060881"/>
    </source>
</evidence>
<dbReference type="InterPro" id="IPR010994">
    <property type="entry name" value="RuvA_2-like"/>
</dbReference>
<keyword evidence="9 14" id="KW-0460">Magnesium</keyword>
<dbReference type="SUPFAM" id="SSF56091">
    <property type="entry name" value="DNA ligase/mRNA capping enzyme, catalytic domain"/>
    <property type="match status" value="1"/>
</dbReference>
<evidence type="ECO:0000256" key="7">
    <source>
        <dbReference type="ARBA" id="ARBA00022763"/>
    </source>
</evidence>
<organism evidence="17 18">
    <name type="scientific">Umboniibacter marinipuniceus</name>
    <dbReference type="NCBI Taxonomy" id="569599"/>
    <lineage>
        <taxon>Bacteria</taxon>
        <taxon>Pseudomonadati</taxon>
        <taxon>Pseudomonadota</taxon>
        <taxon>Gammaproteobacteria</taxon>
        <taxon>Cellvibrionales</taxon>
        <taxon>Cellvibrionaceae</taxon>
        <taxon>Umboniibacter</taxon>
    </lineage>
</organism>
<dbReference type="Pfam" id="PF00533">
    <property type="entry name" value="BRCT"/>
    <property type="match status" value="1"/>
</dbReference>
<dbReference type="PROSITE" id="PS01056">
    <property type="entry name" value="DNA_LIGASE_N2"/>
    <property type="match status" value="1"/>
</dbReference>
<feature type="binding site" evidence="14">
    <location>
        <position position="409"/>
    </location>
    <ligand>
        <name>Zn(2+)</name>
        <dbReference type="ChEBI" id="CHEBI:29105"/>
    </ligand>
</feature>
<dbReference type="SUPFAM" id="SSF47781">
    <property type="entry name" value="RuvA domain 2-like"/>
    <property type="match status" value="1"/>
</dbReference>
<evidence type="ECO:0000256" key="10">
    <source>
        <dbReference type="ARBA" id="ARBA00023027"/>
    </source>
</evidence>
<comment type="cofactor">
    <cofactor evidence="14">
        <name>Mg(2+)</name>
        <dbReference type="ChEBI" id="CHEBI:18420"/>
    </cofactor>
    <cofactor evidence="14">
        <name>Mn(2+)</name>
        <dbReference type="ChEBI" id="CHEBI:29035"/>
    </cofactor>
</comment>
<keyword evidence="8 14" id="KW-0862">Zinc</keyword>
<sequence length="674" mass="73511">MSNKAQYISLVERLNQLSSAYYTQDMPLVADQEYDQLYQELVEIEQQQPQWIAPDSPSQRVGDKPLDGFQPVSHLKPMLSLNNAFSDEELADFYRRCSSLAAKDELELCCEYKLDGVALSLVYEHGLLVQGATRGDGTTGENITSNVRTIRNIPLKLLTNNPPARLEVRGEVIMPHTGFKAFNERAVRNNTKPFVNPRNAAAGSLRQLDPAITSERPLAFYAYSIGDISVGTDFTTHYEQLEFLSSLGLTVNSTTRICTSLQAAVDYYEQTDRERTLLAYDIDGIVYKVNDLALQQKIGFVARAPRWAVARKFPAQEAFTTLIDVEFQVGRTGAITPVARLEPVFVGGVTVSNATLHNMDEISRLGLHLGDRVVIRRAGDVIPQIAAALAPEGKKRGAIPALPTTCPVCDSLVERDDNFAVARCSGGVVCSAQRKASLIHFASRKAFDIDGFGDKLIDQLVNLNALKGFPDVFSLSFDQLIALDRFGEKSASKLLLAIEASKSVSLARFIYALGIREVGEATALELARYFGDIHRLVAANRETLESIDDVGPIVAGHILTYFSDEKHRIAIDQLLAAGVEPQVESASGVDAEALKGLTIVLTGSFTAMNRNEAKQRLQSYGAKVAGSVSAKTSRVYAGPGAGSKLAKAEQLGVEVFSEDDLIELLATLDSEVTE</sequence>
<evidence type="ECO:0000313" key="17">
    <source>
        <dbReference type="EMBL" id="RMA81289.1"/>
    </source>
</evidence>
<dbReference type="SUPFAM" id="SSF50249">
    <property type="entry name" value="Nucleic acid-binding proteins"/>
    <property type="match status" value="1"/>
</dbReference>
<keyword evidence="11 14" id="KW-0234">DNA repair</keyword>
<feature type="active site" description="N6-AMP-lysine intermediate" evidence="14">
    <location>
        <position position="113"/>
    </location>
</feature>
<dbReference type="Gene3D" id="3.40.50.10190">
    <property type="entry name" value="BRCT domain"/>
    <property type="match status" value="1"/>
</dbReference>
<dbReference type="Proteomes" id="UP000267187">
    <property type="component" value="Unassembled WGS sequence"/>
</dbReference>
<feature type="binding site" evidence="14">
    <location>
        <position position="171"/>
    </location>
    <ligand>
        <name>NAD(+)</name>
        <dbReference type="ChEBI" id="CHEBI:57540"/>
    </ligand>
</feature>
<dbReference type="SMART" id="SM00532">
    <property type="entry name" value="LIGANc"/>
    <property type="match status" value="1"/>
</dbReference>
<feature type="binding site" evidence="14">
    <location>
        <begin position="80"/>
        <end position="81"/>
    </location>
    <ligand>
        <name>NAD(+)</name>
        <dbReference type="ChEBI" id="CHEBI:57540"/>
    </ligand>
</feature>
<feature type="binding site" evidence="14">
    <location>
        <position position="430"/>
    </location>
    <ligand>
        <name>Zn(2+)</name>
        <dbReference type="ChEBI" id="CHEBI:29105"/>
    </ligand>
</feature>
<evidence type="ECO:0000256" key="2">
    <source>
        <dbReference type="ARBA" id="ARBA00012722"/>
    </source>
</evidence>
<protein>
    <recommendedName>
        <fullName evidence="3 14">DNA ligase</fullName>
        <ecNumber evidence="2 14">6.5.1.2</ecNumber>
    </recommendedName>
    <alternativeName>
        <fullName evidence="14">Polydeoxyribonucleotide synthase [NAD(+)]</fullName>
    </alternativeName>
</protein>
<dbReference type="RefSeq" id="WP_121876437.1">
    <property type="nucleotide sequence ID" value="NZ_REFJ01000002.1"/>
</dbReference>
<dbReference type="SMART" id="SM00278">
    <property type="entry name" value="HhH1"/>
    <property type="match status" value="4"/>
</dbReference>
<evidence type="ECO:0000256" key="1">
    <source>
        <dbReference type="ARBA" id="ARBA00004067"/>
    </source>
</evidence>
<dbReference type="EMBL" id="REFJ01000002">
    <property type="protein sequence ID" value="RMA81289.1"/>
    <property type="molecule type" value="Genomic_DNA"/>
</dbReference>
<dbReference type="InterPro" id="IPR001679">
    <property type="entry name" value="DNA_ligase"/>
</dbReference>
<evidence type="ECO:0000256" key="3">
    <source>
        <dbReference type="ARBA" id="ARBA00013308"/>
    </source>
</evidence>
<feature type="binding site" evidence="14">
    <location>
        <position position="312"/>
    </location>
    <ligand>
        <name>NAD(+)</name>
        <dbReference type="ChEBI" id="CHEBI:57540"/>
    </ligand>
</feature>
<dbReference type="PIRSF" id="PIRSF001604">
    <property type="entry name" value="LigA"/>
    <property type="match status" value="1"/>
</dbReference>
<keyword evidence="7 14" id="KW-0227">DNA damage</keyword>
<dbReference type="InterPro" id="IPR004150">
    <property type="entry name" value="NAD_DNA_ligase_OB"/>
</dbReference>
<evidence type="ECO:0000256" key="12">
    <source>
        <dbReference type="ARBA" id="ARBA00034005"/>
    </source>
</evidence>
<dbReference type="Pfam" id="PF03119">
    <property type="entry name" value="DNA_ligase_ZBD"/>
    <property type="match status" value="1"/>
</dbReference>
<dbReference type="NCBIfam" id="TIGR00575">
    <property type="entry name" value="dnlj"/>
    <property type="match status" value="1"/>
</dbReference>
<keyword evidence="5 14" id="KW-0235">DNA replication</keyword>
<dbReference type="AlphaFoldDB" id="A0A3M0ACE4"/>
<feature type="binding site" evidence="14">
    <location>
        <position position="134"/>
    </location>
    <ligand>
        <name>NAD(+)</name>
        <dbReference type="ChEBI" id="CHEBI:57540"/>
    </ligand>
</feature>
<evidence type="ECO:0000313" key="18">
    <source>
        <dbReference type="Proteomes" id="UP000267187"/>
    </source>
</evidence>
<keyword evidence="10 14" id="KW-0520">NAD</keyword>
<dbReference type="GO" id="GO:0046872">
    <property type="term" value="F:metal ion binding"/>
    <property type="evidence" value="ECO:0007669"/>
    <property type="project" value="UniProtKB-KW"/>
</dbReference>
<dbReference type="GO" id="GO:0005829">
    <property type="term" value="C:cytosol"/>
    <property type="evidence" value="ECO:0007669"/>
    <property type="project" value="TreeGrafter"/>
</dbReference>
<dbReference type="PROSITE" id="PS01055">
    <property type="entry name" value="DNA_LIGASE_N1"/>
    <property type="match status" value="1"/>
</dbReference>
<accession>A0A3M0ACE4</accession>
<dbReference type="FunFam" id="3.30.470.30:FF:000001">
    <property type="entry name" value="DNA ligase"/>
    <property type="match status" value="1"/>
</dbReference>
<dbReference type="EC" id="6.5.1.2" evidence="2 14"/>
<dbReference type="InterPro" id="IPR003583">
    <property type="entry name" value="Hlx-hairpin-Hlx_DNA-bd_motif"/>
</dbReference>
<keyword evidence="6 14" id="KW-0479">Metal-binding</keyword>
<dbReference type="PROSITE" id="PS50172">
    <property type="entry name" value="BRCT"/>
    <property type="match status" value="1"/>
</dbReference>
<dbReference type="PANTHER" id="PTHR23389">
    <property type="entry name" value="CHROMOSOME TRANSMISSION FIDELITY FACTOR 18"/>
    <property type="match status" value="1"/>
</dbReference>
<dbReference type="Pfam" id="PF01653">
    <property type="entry name" value="DNA_ligase_aden"/>
    <property type="match status" value="1"/>
</dbReference>
<dbReference type="FunFam" id="1.10.150.20:FF:000007">
    <property type="entry name" value="DNA ligase"/>
    <property type="match status" value="1"/>
</dbReference>
<dbReference type="InterPro" id="IPR013839">
    <property type="entry name" value="DNAligase_adenylation"/>
</dbReference>
<feature type="binding site" evidence="14">
    <location>
        <begin position="31"/>
        <end position="35"/>
    </location>
    <ligand>
        <name>NAD(+)</name>
        <dbReference type="ChEBI" id="CHEBI:57540"/>
    </ligand>
</feature>
<dbReference type="GO" id="GO:0003911">
    <property type="term" value="F:DNA ligase (NAD+) activity"/>
    <property type="evidence" value="ECO:0007669"/>
    <property type="project" value="UniProtKB-UniRule"/>
</dbReference>
<dbReference type="OrthoDB" id="9759736at2"/>
<evidence type="ECO:0000256" key="15">
    <source>
        <dbReference type="RuleBase" id="RU000618"/>
    </source>
</evidence>
<comment type="catalytic activity">
    <reaction evidence="12 14 15">
        <text>NAD(+) + (deoxyribonucleotide)n-3'-hydroxyl + 5'-phospho-(deoxyribonucleotide)m = (deoxyribonucleotide)n+m + AMP + beta-nicotinamide D-nucleotide.</text>
        <dbReference type="EC" id="6.5.1.2"/>
    </reaction>
</comment>
<dbReference type="InterPro" id="IPR012340">
    <property type="entry name" value="NA-bd_OB-fold"/>
</dbReference>
<dbReference type="Gene3D" id="1.10.150.20">
    <property type="entry name" value="5' to 3' exonuclease, C-terminal subdomain"/>
    <property type="match status" value="2"/>
</dbReference>
<dbReference type="GO" id="GO:0006281">
    <property type="term" value="P:DNA repair"/>
    <property type="evidence" value="ECO:0007669"/>
    <property type="project" value="UniProtKB-KW"/>
</dbReference>
<dbReference type="GO" id="GO:0006260">
    <property type="term" value="P:DNA replication"/>
    <property type="evidence" value="ECO:0007669"/>
    <property type="project" value="UniProtKB-KW"/>
</dbReference>
<dbReference type="InterPro" id="IPR036420">
    <property type="entry name" value="BRCT_dom_sf"/>
</dbReference>
<dbReference type="Gene3D" id="1.10.287.610">
    <property type="entry name" value="Helix hairpin bin"/>
    <property type="match status" value="1"/>
</dbReference>
<comment type="caution">
    <text evidence="14">Lacks conserved residue(s) required for the propagation of feature annotation.</text>
</comment>
<feature type="binding site" evidence="14">
    <location>
        <position position="288"/>
    </location>
    <ligand>
        <name>NAD(+)</name>
        <dbReference type="ChEBI" id="CHEBI:57540"/>
    </ligand>
</feature>
<dbReference type="InterPro" id="IPR041663">
    <property type="entry name" value="DisA/LigA_HHH"/>
</dbReference>
<dbReference type="InterPro" id="IPR018239">
    <property type="entry name" value="DNA_ligase_AS"/>
</dbReference>
<evidence type="ECO:0000259" key="16">
    <source>
        <dbReference type="PROSITE" id="PS50172"/>
    </source>
</evidence>
<dbReference type="Pfam" id="PF03120">
    <property type="entry name" value="OB_DNA_ligase"/>
    <property type="match status" value="1"/>
</dbReference>
<gene>
    <name evidence="14" type="primary">ligA</name>
    <name evidence="17" type="ORF">DFR27_1098</name>
</gene>
<dbReference type="SMART" id="SM00292">
    <property type="entry name" value="BRCT"/>
    <property type="match status" value="1"/>
</dbReference>
<dbReference type="Pfam" id="PF12826">
    <property type="entry name" value="HHH_2"/>
    <property type="match status" value="1"/>
</dbReference>
<dbReference type="FunFam" id="2.40.50.140:FF:000012">
    <property type="entry name" value="DNA ligase"/>
    <property type="match status" value="1"/>
</dbReference>
<dbReference type="SUPFAM" id="SSF52113">
    <property type="entry name" value="BRCT domain"/>
    <property type="match status" value="1"/>
</dbReference>
<name>A0A3M0ACE4_9GAMM</name>
<dbReference type="Gene3D" id="2.40.50.140">
    <property type="entry name" value="Nucleic acid-binding proteins"/>
    <property type="match status" value="1"/>
</dbReference>
<evidence type="ECO:0000256" key="9">
    <source>
        <dbReference type="ARBA" id="ARBA00022842"/>
    </source>
</evidence>
<dbReference type="PANTHER" id="PTHR23389:SF9">
    <property type="entry name" value="DNA LIGASE"/>
    <property type="match status" value="1"/>
</dbReference>
<proteinExistence type="inferred from homology"/>
<dbReference type="FunFam" id="1.10.150.20:FF:000006">
    <property type="entry name" value="DNA ligase"/>
    <property type="match status" value="1"/>
</dbReference>
<comment type="similarity">
    <text evidence="13 14">Belongs to the NAD-dependent DNA ligase family. LigA subfamily.</text>
</comment>
<feature type="binding site" evidence="14">
    <location>
        <position position="406"/>
    </location>
    <ligand>
        <name>Zn(2+)</name>
        <dbReference type="ChEBI" id="CHEBI:29105"/>
    </ligand>
</feature>
<feature type="binding site" evidence="14">
    <location>
        <position position="111"/>
    </location>
    <ligand>
        <name>NAD(+)</name>
        <dbReference type="ChEBI" id="CHEBI:57540"/>
    </ligand>
</feature>
<dbReference type="InterPro" id="IPR001357">
    <property type="entry name" value="BRCT_dom"/>
</dbReference>
<dbReference type="InterPro" id="IPR033136">
    <property type="entry name" value="DNA_ligase_CS"/>
</dbReference>
<evidence type="ECO:0000256" key="11">
    <source>
        <dbReference type="ARBA" id="ARBA00023204"/>
    </source>
</evidence>
<dbReference type="InterPro" id="IPR013840">
    <property type="entry name" value="DNAligase_N"/>
</dbReference>
<keyword evidence="14" id="KW-0464">Manganese</keyword>
<dbReference type="CDD" id="cd17748">
    <property type="entry name" value="BRCT_DNA_ligase_like"/>
    <property type="match status" value="1"/>
</dbReference>
<feature type="domain" description="BRCT" evidence="16">
    <location>
        <begin position="589"/>
        <end position="665"/>
    </location>
</feature>
<reference evidence="17 18" key="1">
    <citation type="submission" date="2018-10" db="EMBL/GenBank/DDBJ databases">
        <title>Genomic Encyclopedia of Type Strains, Phase IV (KMG-IV): sequencing the most valuable type-strain genomes for metagenomic binning, comparative biology and taxonomic classification.</title>
        <authorList>
            <person name="Goeker M."/>
        </authorList>
    </citation>
    <scope>NUCLEOTIDE SEQUENCE [LARGE SCALE GENOMIC DNA]</scope>
    <source>
        <strain evidence="17 18">DSM 25080</strain>
    </source>
</reference>
<evidence type="ECO:0000256" key="14">
    <source>
        <dbReference type="HAMAP-Rule" id="MF_01588"/>
    </source>
</evidence>
<evidence type="ECO:0000256" key="5">
    <source>
        <dbReference type="ARBA" id="ARBA00022705"/>
    </source>
</evidence>
<dbReference type="InterPro" id="IPR004149">
    <property type="entry name" value="Znf_DNAligase_C4"/>
</dbReference>
<evidence type="ECO:0000256" key="6">
    <source>
        <dbReference type="ARBA" id="ARBA00022723"/>
    </source>
</evidence>
<dbReference type="GO" id="GO:0003677">
    <property type="term" value="F:DNA binding"/>
    <property type="evidence" value="ECO:0007669"/>
    <property type="project" value="InterPro"/>
</dbReference>
<comment type="caution">
    <text evidence="17">The sequence shown here is derived from an EMBL/GenBank/DDBJ whole genome shotgun (WGS) entry which is preliminary data.</text>
</comment>
<evidence type="ECO:0000256" key="8">
    <source>
        <dbReference type="ARBA" id="ARBA00022833"/>
    </source>
</evidence>
<dbReference type="Gene3D" id="3.30.470.30">
    <property type="entry name" value="DNA ligase/mRNA capping enzyme"/>
    <property type="match status" value="1"/>
</dbReference>
<dbReference type="CDD" id="cd00114">
    <property type="entry name" value="LIGANc"/>
    <property type="match status" value="1"/>
</dbReference>
<dbReference type="Gene3D" id="6.20.10.30">
    <property type="match status" value="1"/>
</dbReference>
<dbReference type="HAMAP" id="MF_01588">
    <property type="entry name" value="DNA_ligase_A"/>
    <property type="match status" value="1"/>
</dbReference>
<comment type="function">
    <text evidence="1 14">DNA ligase that catalyzes the formation of phosphodiester linkages between 5'-phosphoryl and 3'-hydroxyl groups in double-stranded DNA using NAD as a coenzyme and as the energy source for the reaction. It is essential for DNA replication and repair of damaged DNA.</text>
</comment>
<evidence type="ECO:0000256" key="4">
    <source>
        <dbReference type="ARBA" id="ARBA00022598"/>
    </source>
</evidence>
<dbReference type="NCBIfam" id="NF005932">
    <property type="entry name" value="PRK07956.1"/>
    <property type="match status" value="1"/>
</dbReference>
<keyword evidence="4 14" id="KW-0436">Ligase</keyword>